<dbReference type="EMBL" id="JAPFFF010000053">
    <property type="protein sequence ID" value="KAK8838967.1"/>
    <property type="molecule type" value="Genomic_DNA"/>
</dbReference>
<dbReference type="Proteomes" id="UP001470230">
    <property type="component" value="Unassembled WGS sequence"/>
</dbReference>
<sequence length="89" mass="10408">MTLLFVHSFEMTFHFLLEYFPQVKSSVFENKSMTLIEYLGFFGSIHIFQYLTMNNVELKPSLGLYAVQSRNAELIHLIVSYQINPPNDN</sequence>
<gene>
    <name evidence="1" type="ORF">M9Y10_032427</name>
</gene>
<evidence type="ECO:0000313" key="2">
    <source>
        <dbReference type="Proteomes" id="UP001470230"/>
    </source>
</evidence>
<proteinExistence type="predicted"/>
<evidence type="ECO:0008006" key="3">
    <source>
        <dbReference type="Google" id="ProtNLM"/>
    </source>
</evidence>
<accession>A0ABR2H013</accession>
<organism evidence="1 2">
    <name type="scientific">Tritrichomonas musculus</name>
    <dbReference type="NCBI Taxonomy" id="1915356"/>
    <lineage>
        <taxon>Eukaryota</taxon>
        <taxon>Metamonada</taxon>
        <taxon>Parabasalia</taxon>
        <taxon>Tritrichomonadida</taxon>
        <taxon>Tritrichomonadidae</taxon>
        <taxon>Tritrichomonas</taxon>
    </lineage>
</organism>
<name>A0ABR2H013_9EUKA</name>
<evidence type="ECO:0000313" key="1">
    <source>
        <dbReference type="EMBL" id="KAK8838967.1"/>
    </source>
</evidence>
<protein>
    <recommendedName>
        <fullName evidence="3">DUF3447 domain-containing protein</fullName>
    </recommendedName>
</protein>
<keyword evidence="2" id="KW-1185">Reference proteome</keyword>
<comment type="caution">
    <text evidence="1">The sequence shown here is derived from an EMBL/GenBank/DDBJ whole genome shotgun (WGS) entry which is preliminary data.</text>
</comment>
<reference evidence="1 2" key="1">
    <citation type="submission" date="2024-04" db="EMBL/GenBank/DDBJ databases">
        <title>Tritrichomonas musculus Genome.</title>
        <authorList>
            <person name="Alves-Ferreira E."/>
            <person name="Grigg M."/>
            <person name="Lorenzi H."/>
            <person name="Galac M."/>
        </authorList>
    </citation>
    <scope>NUCLEOTIDE SEQUENCE [LARGE SCALE GENOMIC DNA]</scope>
    <source>
        <strain evidence="1 2">EAF2021</strain>
    </source>
</reference>